<sequence length="247" mass="26438">MAGPFKEKLLTFMEDLMCQAFPDDLWSDAVSPTNGQLDPANLLVHRHNNTCKKKGENGDDLDCRLAMPQPEVAASYVQSDVNSLVFLKRMGRMLVPFMQPLMLTKYACNHAIFLACSGSREDGKPYLTGNILSNAHNRPFKVCLHLHANADAAATMFDTNVRLPSGNYPNLGEAAQNLDDRANAAAFAGLLTPCTGTYKLKDGNIIAASNVHLRDGMPLIPLSTAAAAATPTATSLPPAANANDAAP</sequence>
<dbReference type="AlphaFoldDB" id="A0A2J7ZHM1"/>
<accession>A0A2J7ZHM1</accession>
<proteinExistence type="predicted"/>
<evidence type="ECO:0000313" key="1">
    <source>
        <dbReference type="EMBL" id="PNG99761.1"/>
    </source>
</evidence>
<gene>
    <name evidence="1" type="ORF">TSOC_014456</name>
</gene>
<name>A0A2J7ZHM1_9CHLO</name>
<dbReference type="Proteomes" id="UP000236333">
    <property type="component" value="Unassembled WGS sequence"/>
</dbReference>
<organism evidence="1 2">
    <name type="scientific">Tetrabaena socialis</name>
    <dbReference type="NCBI Taxonomy" id="47790"/>
    <lineage>
        <taxon>Eukaryota</taxon>
        <taxon>Viridiplantae</taxon>
        <taxon>Chlorophyta</taxon>
        <taxon>core chlorophytes</taxon>
        <taxon>Chlorophyceae</taxon>
        <taxon>CS clade</taxon>
        <taxon>Chlamydomonadales</taxon>
        <taxon>Tetrabaenaceae</taxon>
        <taxon>Tetrabaena</taxon>
    </lineage>
</organism>
<comment type="caution">
    <text evidence="1">The sequence shown here is derived from an EMBL/GenBank/DDBJ whole genome shotgun (WGS) entry which is preliminary data.</text>
</comment>
<dbReference type="EMBL" id="PGGS01002194">
    <property type="protein sequence ID" value="PNG99761.1"/>
    <property type="molecule type" value="Genomic_DNA"/>
</dbReference>
<protein>
    <submittedName>
        <fullName evidence="1">Uncharacterized protein</fullName>
    </submittedName>
</protein>
<reference evidence="1 2" key="1">
    <citation type="journal article" date="2017" name="Mol. Biol. Evol.">
        <title>The 4-celled Tetrabaena socialis nuclear genome reveals the essential components for genetic control of cell number at the origin of multicellularity in the volvocine lineage.</title>
        <authorList>
            <person name="Featherston J."/>
            <person name="Arakaki Y."/>
            <person name="Hanschen E.R."/>
            <person name="Ferris P.J."/>
            <person name="Michod R.E."/>
            <person name="Olson B.J.S.C."/>
            <person name="Nozaki H."/>
            <person name="Durand P.M."/>
        </authorList>
    </citation>
    <scope>NUCLEOTIDE SEQUENCE [LARGE SCALE GENOMIC DNA]</scope>
    <source>
        <strain evidence="1 2">NIES-571</strain>
    </source>
</reference>
<feature type="non-terminal residue" evidence="1">
    <location>
        <position position="247"/>
    </location>
</feature>
<evidence type="ECO:0000313" key="2">
    <source>
        <dbReference type="Proteomes" id="UP000236333"/>
    </source>
</evidence>
<keyword evidence="2" id="KW-1185">Reference proteome</keyword>